<accession>A0A5E7SN76</accession>
<name>A0A5E7SN76_PSEFL</name>
<proteinExistence type="predicted"/>
<gene>
    <name evidence="2" type="ORF">PS938_01327</name>
</gene>
<evidence type="ECO:0000256" key="1">
    <source>
        <dbReference type="SAM" id="MobiDB-lite"/>
    </source>
</evidence>
<dbReference type="EMBL" id="CABVJE010000005">
    <property type="protein sequence ID" value="VVP88261.1"/>
    <property type="molecule type" value="Genomic_DNA"/>
</dbReference>
<feature type="compositionally biased region" description="Basic residues" evidence="1">
    <location>
        <begin position="13"/>
        <end position="24"/>
    </location>
</feature>
<reference evidence="2 3" key="1">
    <citation type="submission" date="2019-09" db="EMBL/GenBank/DDBJ databases">
        <authorList>
            <person name="Chandra G."/>
            <person name="Truman W A."/>
        </authorList>
    </citation>
    <scope>NUCLEOTIDE SEQUENCE [LARGE SCALE GENOMIC DNA]</scope>
    <source>
        <strain evidence="2">PS938</strain>
    </source>
</reference>
<dbReference type="AlphaFoldDB" id="A0A5E7SN76"/>
<dbReference type="Proteomes" id="UP000327191">
    <property type="component" value="Unassembled WGS sequence"/>
</dbReference>
<protein>
    <submittedName>
        <fullName evidence="2">Uncharacterized protein</fullName>
    </submittedName>
</protein>
<feature type="region of interest" description="Disordered" evidence="1">
    <location>
        <begin position="1"/>
        <end position="24"/>
    </location>
</feature>
<sequence>MFGLVNRENTQNRHARRRPKHSHHKACRHLSAGSIQRTRLCVPSGDQAQAADLAATLRTIGVSDRSSIADKLSCFVGPCRSFHRSLLTELSTAKFPELVCSQRDRAIVHREQARSHRRLWCFSAGELRQALSGDVEQVVAVLGQQVQGADDLRDVARFGLFETRAIKCF</sequence>
<evidence type="ECO:0000313" key="3">
    <source>
        <dbReference type="Proteomes" id="UP000327191"/>
    </source>
</evidence>
<evidence type="ECO:0000313" key="2">
    <source>
        <dbReference type="EMBL" id="VVP88261.1"/>
    </source>
</evidence>
<organism evidence="2 3">
    <name type="scientific">Pseudomonas fluorescens</name>
    <dbReference type="NCBI Taxonomy" id="294"/>
    <lineage>
        <taxon>Bacteria</taxon>
        <taxon>Pseudomonadati</taxon>
        <taxon>Pseudomonadota</taxon>
        <taxon>Gammaproteobacteria</taxon>
        <taxon>Pseudomonadales</taxon>
        <taxon>Pseudomonadaceae</taxon>
        <taxon>Pseudomonas</taxon>
    </lineage>
</organism>